<comment type="similarity">
    <text evidence="2">Belongs to the glycosyltransferase 2 family.</text>
</comment>
<name>A0ABV1TV42_9ACTN</name>
<dbReference type="PANTHER" id="PTHR43179">
    <property type="entry name" value="RHAMNOSYLTRANSFERASE WBBL"/>
    <property type="match status" value="1"/>
</dbReference>
<evidence type="ECO:0000256" key="3">
    <source>
        <dbReference type="ARBA" id="ARBA00022676"/>
    </source>
</evidence>
<keyword evidence="3 6" id="KW-0328">Glycosyltransferase</keyword>
<evidence type="ECO:0000313" key="6">
    <source>
        <dbReference type="EMBL" id="MER6273569.1"/>
    </source>
</evidence>
<dbReference type="Gene3D" id="3.90.550.10">
    <property type="entry name" value="Spore Coat Polysaccharide Biosynthesis Protein SpsA, Chain A"/>
    <property type="match status" value="1"/>
</dbReference>
<dbReference type="SUPFAM" id="SSF53448">
    <property type="entry name" value="Nucleotide-diphospho-sugar transferases"/>
    <property type="match status" value="1"/>
</dbReference>
<dbReference type="EC" id="2.4.-.-" evidence="6"/>
<dbReference type="RefSeq" id="WP_351961831.1">
    <property type="nucleotide sequence ID" value="NZ_JBEOZM010000033.1"/>
</dbReference>
<keyword evidence="7" id="KW-1185">Reference proteome</keyword>
<dbReference type="GO" id="GO:0016757">
    <property type="term" value="F:glycosyltransferase activity"/>
    <property type="evidence" value="ECO:0007669"/>
    <property type="project" value="UniProtKB-KW"/>
</dbReference>
<evidence type="ECO:0000313" key="7">
    <source>
        <dbReference type="Proteomes" id="UP001490365"/>
    </source>
</evidence>
<proteinExistence type="inferred from homology"/>
<comment type="caution">
    <text evidence="6">The sequence shown here is derived from an EMBL/GenBank/DDBJ whole genome shotgun (WGS) entry which is preliminary data.</text>
</comment>
<evidence type="ECO:0000256" key="2">
    <source>
        <dbReference type="ARBA" id="ARBA00006739"/>
    </source>
</evidence>
<evidence type="ECO:0000256" key="4">
    <source>
        <dbReference type="ARBA" id="ARBA00022679"/>
    </source>
</evidence>
<keyword evidence="4 6" id="KW-0808">Transferase</keyword>
<dbReference type="PANTHER" id="PTHR43179:SF12">
    <property type="entry name" value="GALACTOFURANOSYLTRANSFERASE GLFT2"/>
    <property type="match status" value="1"/>
</dbReference>
<feature type="domain" description="Glycosyltransferase 2-like" evidence="5">
    <location>
        <begin position="25"/>
        <end position="133"/>
    </location>
</feature>
<gene>
    <name evidence="6" type="ORF">ABT211_40825</name>
</gene>
<comment type="pathway">
    <text evidence="1">Cell wall biogenesis; cell wall polysaccharide biosynthesis.</text>
</comment>
<protein>
    <submittedName>
        <fullName evidence="6">Glycosyltransferase</fullName>
        <ecNumber evidence="6">2.4.-.-</ecNumber>
    </submittedName>
</protein>
<organism evidence="6 7">
    <name type="scientific">Streptomyces sp. 900105755</name>
    <dbReference type="NCBI Taxonomy" id="3154389"/>
    <lineage>
        <taxon>Bacteria</taxon>
        <taxon>Bacillati</taxon>
        <taxon>Actinomycetota</taxon>
        <taxon>Actinomycetes</taxon>
        <taxon>Kitasatosporales</taxon>
        <taxon>Streptomycetaceae</taxon>
        <taxon>Streptomyces</taxon>
    </lineage>
</organism>
<dbReference type="InterPro" id="IPR029044">
    <property type="entry name" value="Nucleotide-diphossugar_trans"/>
</dbReference>
<dbReference type="InterPro" id="IPR001173">
    <property type="entry name" value="Glyco_trans_2-like"/>
</dbReference>
<reference evidence="6 7" key="1">
    <citation type="submission" date="2024-06" db="EMBL/GenBank/DDBJ databases">
        <title>The Natural Products Discovery Center: Release of the First 8490 Sequenced Strains for Exploring Actinobacteria Biosynthetic Diversity.</title>
        <authorList>
            <person name="Kalkreuter E."/>
            <person name="Kautsar S.A."/>
            <person name="Yang D."/>
            <person name="Bader C.D."/>
            <person name="Teijaro C.N."/>
            <person name="Fluegel L."/>
            <person name="Davis C.M."/>
            <person name="Simpson J.R."/>
            <person name="Lauterbach L."/>
            <person name="Steele A.D."/>
            <person name="Gui C."/>
            <person name="Meng S."/>
            <person name="Li G."/>
            <person name="Viehrig K."/>
            <person name="Ye F."/>
            <person name="Su P."/>
            <person name="Kiefer A.F."/>
            <person name="Nichols A."/>
            <person name="Cepeda A.J."/>
            <person name="Yan W."/>
            <person name="Fan B."/>
            <person name="Jiang Y."/>
            <person name="Adhikari A."/>
            <person name="Zheng C.-J."/>
            <person name="Schuster L."/>
            <person name="Cowan T.M."/>
            <person name="Smanski M.J."/>
            <person name="Chevrette M.G."/>
            <person name="De Carvalho L.P.S."/>
            <person name="Shen B."/>
        </authorList>
    </citation>
    <scope>NUCLEOTIDE SEQUENCE [LARGE SCALE GENOMIC DNA]</scope>
    <source>
        <strain evidence="6 7">NPDC001694</strain>
    </source>
</reference>
<dbReference type="Proteomes" id="UP001490365">
    <property type="component" value="Unassembled WGS sequence"/>
</dbReference>
<evidence type="ECO:0000259" key="5">
    <source>
        <dbReference type="Pfam" id="PF00535"/>
    </source>
</evidence>
<dbReference type="EMBL" id="JBEOZM010000033">
    <property type="protein sequence ID" value="MER6273569.1"/>
    <property type="molecule type" value="Genomic_DNA"/>
</dbReference>
<dbReference type="Pfam" id="PF00535">
    <property type="entry name" value="Glycos_transf_2"/>
    <property type="match status" value="1"/>
</dbReference>
<sequence length="294" mass="32152">MSADAEDRPVTALSAPASVASQELTIVIPVRDDPLIYRCLASIDVPCPVIISTNGSPDWFLKGLTTYAKASSRVTVLSTPENGIGLAYNRAIAQTVTPLVLLMDSDCVFEPGAIAALLAEASFGLVKGRVRFESAGRTSRLVAAARRLTEDPLVTKKVNAYSPPLLYRTDIVAKMGRYHFNTAMKWREDRDFELRRRKANIPVRLVPQAVIWHKPLSMRDDLKSVRAYGAGQAHGEALKVLPAMSLRHELSKACTVAWRGVQRGEYGAGAYAALRNLLVVASRTAAIRRRRGAK</sequence>
<evidence type="ECO:0000256" key="1">
    <source>
        <dbReference type="ARBA" id="ARBA00004776"/>
    </source>
</evidence>
<accession>A0ABV1TV42</accession>